<reference evidence="1" key="1">
    <citation type="journal article" date="2019" name="bioRxiv">
        <title>The Genome of the Zebra Mussel, Dreissena polymorpha: A Resource for Invasive Species Research.</title>
        <authorList>
            <person name="McCartney M.A."/>
            <person name="Auch B."/>
            <person name="Kono T."/>
            <person name="Mallez S."/>
            <person name="Zhang Y."/>
            <person name="Obille A."/>
            <person name="Becker A."/>
            <person name="Abrahante J.E."/>
            <person name="Garbe J."/>
            <person name="Badalamenti J.P."/>
            <person name="Herman A."/>
            <person name="Mangelson H."/>
            <person name="Liachko I."/>
            <person name="Sullivan S."/>
            <person name="Sone E.D."/>
            <person name="Koren S."/>
            <person name="Silverstein K.A.T."/>
            <person name="Beckman K.B."/>
            <person name="Gohl D.M."/>
        </authorList>
    </citation>
    <scope>NUCLEOTIDE SEQUENCE</scope>
    <source>
        <strain evidence="1">Duluth1</strain>
        <tissue evidence="1">Whole animal</tissue>
    </source>
</reference>
<organism evidence="1 2">
    <name type="scientific">Dreissena polymorpha</name>
    <name type="common">Zebra mussel</name>
    <name type="synonym">Mytilus polymorpha</name>
    <dbReference type="NCBI Taxonomy" id="45954"/>
    <lineage>
        <taxon>Eukaryota</taxon>
        <taxon>Metazoa</taxon>
        <taxon>Spiralia</taxon>
        <taxon>Lophotrochozoa</taxon>
        <taxon>Mollusca</taxon>
        <taxon>Bivalvia</taxon>
        <taxon>Autobranchia</taxon>
        <taxon>Heteroconchia</taxon>
        <taxon>Euheterodonta</taxon>
        <taxon>Imparidentia</taxon>
        <taxon>Neoheterodontei</taxon>
        <taxon>Myida</taxon>
        <taxon>Dreissenoidea</taxon>
        <taxon>Dreissenidae</taxon>
        <taxon>Dreissena</taxon>
    </lineage>
</organism>
<protein>
    <submittedName>
        <fullName evidence="1">Uncharacterized protein</fullName>
    </submittedName>
</protein>
<evidence type="ECO:0000313" key="1">
    <source>
        <dbReference type="EMBL" id="KAH3721392.1"/>
    </source>
</evidence>
<accession>A0A9D4CC22</accession>
<dbReference type="Proteomes" id="UP000828390">
    <property type="component" value="Unassembled WGS sequence"/>
</dbReference>
<gene>
    <name evidence="1" type="ORF">DPMN_064315</name>
</gene>
<name>A0A9D4CC22_DREPO</name>
<evidence type="ECO:0000313" key="2">
    <source>
        <dbReference type="Proteomes" id="UP000828390"/>
    </source>
</evidence>
<dbReference type="AlphaFoldDB" id="A0A9D4CC22"/>
<reference evidence="1" key="2">
    <citation type="submission" date="2020-11" db="EMBL/GenBank/DDBJ databases">
        <authorList>
            <person name="McCartney M.A."/>
            <person name="Auch B."/>
            <person name="Kono T."/>
            <person name="Mallez S."/>
            <person name="Becker A."/>
            <person name="Gohl D.M."/>
            <person name="Silverstein K.A.T."/>
            <person name="Koren S."/>
            <person name="Bechman K.B."/>
            <person name="Herman A."/>
            <person name="Abrahante J.E."/>
            <person name="Garbe J."/>
        </authorList>
    </citation>
    <scope>NUCLEOTIDE SEQUENCE</scope>
    <source>
        <strain evidence="1">Duluth1</strain>
        <tissue evidence="1">Whole animal</tissue>
    </source>
</reference>
<keyword evidence="2" id="KW-1185">Reference proteome</keyword>
<comment type="caution">
    <text evidence="1">The sequence shown here is derived from an EMBL/GenBank/DDBJ whole genome shotgun (WGS) entry which is preliminary data.</text>
</comment>
<sequence>MTCPELIKSKSRNGSLMSITGTGSSTPTEVSTATFSTVSSACILSVHASLSNAGKDHLLTSAKDEPAKTGNMPHCIHALEVQRQFCQAVADSVCNKVVGKGEDNILLHSSIANDS</sequence>
<proteinExistence type="predicted"/>
<dbReference type="EMBL" id="JAIWYP010000013">
    <property type="protein sequence ID" value="KAH3721392.1"/>
    <property type="molecule type" value="Genomic_DNA"/>
</dbReference>